<dbReference type="PANTHER" id="PTHR30614">
    <property type="entry name" value="MEMBRANE COMPONENT OF AMINO ACID ABC TRANSPORTER"/>
    <property type="match status" value="1"/>
</dbReference>
<evidence type="ECO:0000256" key="6">
    <source>
        <dbReference type="ARBA" id="ARBA00022989"/>
    </source>
</evidence>
<dbReference type="GO" id="GO:0022857">
    <property type="term" value="F:transmembrane transporter activity"/>
    <property type="evidence" value="ECO:0007669"/>
    <property type="project" value="InterPro"/>
</dbReference>
<dbReference type="RefSeq" id="WP_342075477.1">
    <property type="nucleotide sequence ID" value="NZ_CP151767.2"/>
</dbReference>
<dbReference type="InterPro" id="IPR000515">
    <property type="entry name" value="MetI-like"/>
</dbReference>
<accession>A0AAN0NJF0</accession>
<dbReference type="Pfam" id="PF00528">
    <property type="entry name" value="BPD_transp_1"/>
    <property type="match status" value="1"/>
</dbReference>
<keyword evidence="5 8" id="KW-0812">Transmembrane</keyword>
<feature type="domain" description="ABC transmembrane type-1" evidence="9">
    <location>
        <begin position="17"/>
        <end position="205"/>
    </location>
</feature>
<organism evidence="10 11">
    <name type="scientific">Yoonia rhodophyticola</name>
    <dbReference type="NCBI Taxonomy" id="3137370"/>
    <lineage>
        <taxon>Bacteria</taxon>
        <taxon>Pseudomonadati</taxon>
        <taxon>Pseudomonadota</taxon>
        <taxon>Alphaproteobacteria</taxon>
        <taxon>Rhodobacterales</taxon>
        <taxon>Paracoccaceae</taxon>
        <taxon>Yoonia</taxon>
    </lineage>
</organism>
<dbReference type="AlphaFoldDB" id="A0AAN0NJF0"/>
<gene>
    <name evidence="10" type="ORF">AABB31_13810</name>
</gene>
<keyword evidence="6 8" id="KW-1133">Transmembrane helix</keyword>
<evidence type="ECO:0000256" key="3">
    <source>
        <dbReference type="ARBA" id="ARBA00022448"/>
    </source>
</evidence>
<feature type="transmembrane region" description="Helical" evidence="8">
    <location>
        <begin position="53"/>
        <end position="74"/>
    </location>
</feature>
<dbReference type="SUPFAM" id="SSF161098">
    <property type="entry name" value="MetI-like"/>
    <property type="match status" value="1"/>
</dbReference>
<dbReference type="PANTHER" id="PTHR30614:SF35">
    <property type="entry name" value="ABC TRANSPORTER PERMEASE PROTEIN"/>
    <property type="match status" value="1"/>
</dbReference>
<comment type="subcellular location">
    <subcellularLocation>
        <location evidence="1">Cell inner membrane</location>
        <topology evidence="1">Multi-pass membrane protein</topology>
    </subcellularLocation>
    <subcellularLocation>
        <location evidence="8">Cell membrane</location>
        <topology evidence="8">Multi-pass membrane protein</topology>
    </subcellularLocation>
</comment>
<protein>
    <submittedName>
        <fullName evidence="10">Amino acid ABC transporter permease</fullName>
    </submittedName>
</protein>
<evidence type="ECO:0000259" key="9">
    <source>
        <dbReference type="PROSITE" id="PS50928"/>
    </source>
</evidence>
<dbReference type="InterPro" id="IPR035906">
    <property type="entry name" value="MetI-like_sf"/>
</dbReference>
<keyword evidence="3 8" id="KW-0813">Transport</keyword>
<keyword evidence="4" id="KW-1003">Cell membrane</keyword>
<feature type="transmembrane region" description="Helical" evidence="8">
    <location>
        <begin position="184"/>
        <end position="201"/>
    </location>
</feature>
<dbReference type="GO" id="GO:0006865">
    <property type="term" value="P:amino acid transport"/>
    <property type="evidence" value="ECO:0007669"/>
    <property type="project" value="TreeGrafter"/>
</dbReference>
<dbReference type="InterPro" id="IPR010065">
    <property type="entry name" value="AA_ABC_transptr_permease_3TM"/>
</dbReference>
<evidence type="ECO:0000313" key="10">
    <source>
        <dbReference type="EMBL" id="WZU66150.1"/>
    </source>
</evidence>
<feature type="transmembrane region" description="Helical" evidence="8">
    <location>
        <begin position="86"/>
        <end position="109"/>
    </location>
</feature>
<evidence type="ECO:0000256" key="5">
    <source>
        <dbReference type="ARBA" id="ARBA00022692"/>
    </source>
</evidence>
<dbReference type="Gene3D" id="1.10.3720.10">
    <property type="entry name" value="MetI-like"/>
    <property type="match status" value="1"/>
</dbReference>
<dbReference type="PROSITE" id="PS50928">
    <property type="entry name" value="ABC_TM1"/>
    <property type="match status" value="1"/>
</dbReference>
<dbReference type="Proteomes" id="UP001470809">
    <property type="component" value="Chromosome"/>
</dbReference>
<feature type="transmembrane region" description="Helical" evidence="8">
    <location>
        <begin position="130"/>
        <end position="153"/>
    </location>
</feature>
<name>A0AAN0NJF0_9RHOB</name>
<keyword evidence="7 8" id="KW-0472">Membrane</keyword>
<sequence length="218" mass="23746">MTSEMFWEALAAIGRGASTTLMLIGITAIVGLFLSIIAAAAKRSGIRVLRAAVIAYVELIRNTPFLVQLFFVFFGLPALGLRLDPITAALLAMILNMTAYTTEVIGAGLDAVPDGQHDAARALGLRPYVAFLKIILPQALVVIYPALVSQIIIMMLESAVVSQIAVRELTHEAELWQARTFRAFETYFVIAMVYLVMSIALRRALVFLGKRYLAAGIT</sequence>
<feature type="transmembrane region" description="Helical" evidence="8">
    <location>
        <begin position="20"/>
        <end position="41"/>
    </location>
</feature>
<evidence type="ECO:0000256" key="7">
    <source>
        <dbReference type="ARBA" id="ARBA00023136"/>
    </source>
</evidence>
<evidence type="ECO:0000256" key="4">
    <source>
        <dbReference type="ARBA" id="ARBA00022475"/>
    </source>
</evidence>
<reference evidence="11" key="1">
    <citation type="submission" date="2024-04" db="EMBL/GenBank/DDBJ databases">
        <title>Phylogenomic analyses of a clade within the roseobacter group suggest taxonomic reassignments of species of the genera Aestuariivita, Citreicella, Loktanella, Nautella, Pelagibaca, Ruegeria, Thalassobius, Thiobacimonas and Tropicibacter, and the proposal o.</title>
        <authorList>
            <person name="Jeon C.O."/>
        </authorList>
    </citation>
    <scope>NUCLEOTIDE SEQUENCE [LARGE SCALE GENOMIC DNA]</scope>
    <source>
        <strain evidence="11">SS1-5</strain>
    </source>
</reference>
<proteinExistence type="inferred from homology"/>
<comment type="similarity">
    <text evidence="2">Belongs to the binding-protein-dependent transport system permease family. HisMQ subfamily.</text>
</comment>
<keyword evidence="11" id="KW-1185">Reference proteome</keyword>
<dbReference type="KEGG" id="yrh:AABB31_13810"/>
<reference evidence="10 11" key="2">
    <citation type="submission" date="2024-08" db="EMBL/GenBank/DDBJ databases">
        <title>Phylogenomic analyses of a clade within the roseobacter group suggest taxonomic reassignments of species of the genera Aestuariivita, Citreicella, Loktanella, Nautella, Pelagibaca, Ruegeria, Thalassobius, Thiobacimonas and Tropicibacter, and the proposal o.</title>
        <authorList>
            <person name="Jeon C.O."/>
        </authorList>
    </citation>
    <scope>NUCLEOTIDE SEQUENCE [LARGE SCALE GENOMIC DNA]</scope>
    <source>
        <strain evidence="10 11">SS1-5</strain>
    </source>
</reference>
<dbReference type="NCBIfam" id="TIGR01726">
    <property type="entry name" value="HEQRo_perm_3TM"/>
    <property type="match status" value="1"/>
</dbReference>
<evidence type="ECO:0000256" key="8">
    <source>
        <dbReference type="RuleBase" id="RU363032"/>
    </source>
</evidence>
<dbReference type="InterPro" id="IPR043429">
    <property type="entry name" value="ArtM/GltK/GlnP/TcyL/YhdX-like"/>
</dbReference>
<dbReference type="CDD" id="cd06261">
    <property type="entry name" value="TM_PBP2"/>
    <property type="match status" value="1"/>
</dbReference>
<dbReference type="GO" id="GO:0043190">
    <property type="term" value="C:ATP-binding cassette (ABC) transporter complex"/>
    <property type="evidence" value="ECO:0007669"/>
    <property type="project" value="InterPro"/>
</dbReference>
<dbReference type="EMBL" id="CP151767">
    <property type="protein sequence ID" value="WZU66150.1"/>
    <property type="molecule type" value="Genomic_DNA"/>
</dbReference>
<evidence type="ECO:0000256" key="1">
    <source>
        <dbReference type="ARBA" id="ARBA00004429"/>
    </source>
</evidence>
<evidence type="ECO:0000256" key="2">
    <source>
        <dbReference type="ARBA" id="ARBA00010072"/>
    </source>
</evidence>
<evidence type="ECO:0000313" key="11">
    <source>
        <dbReference type="Proteomes" id="UP001470809"/>
    </source>
</evidence>